<dbReference type="EMBL" id="MU393462">
    <property type="protein sequence ID" value="KAI4866210.1"/>
    <property type="molecule type" value="Genomic_DNA"/>
</dbReference>
<protein>
    <submittedName>
        <fullName evidence="1">Heterokaryon incompatibility protein-domain-containing protein</fullName>
    </submittedName>
</protein>
<organism evidence="1 2">
    <name type="scientific">Hypoxylon rubiginosum</name>
    <dbReference type="NCBI Taxonomy" id="110542"/>
    <lineage>
        <taxon>Eukaryota</taxon>
        <taxon>Fungi</taxon>
        <taxon>Dikarya</taxon>
        <taxon>Ascomycota</taxon>
        <taxon>Pezizomycotina</taxon>
        <taxon>Sordariomycetes</taxon>
        <taxon>Xylariomycetidae</taxon>
        <taxon>Xylariales</taxon>
        <taxon>Hypoxylaceae</taxon>
        <taxon>Hypoxylon</taxon>
    </lineage>
</organism>
<dbReference type="Proteomes" id="UP001497700">
    <property type="component" value="Unassembled WGS sequence"/>
</dbReference>
<name>A0ACB9Z5D3_9PEZI</name>
<evidence type="ECO:0000313" key="1">
    <source>
        <dbReference type="EMBL" id="KAI4866210.1"/>
    </source>
</evidence>
<accession>A0ACB9Z5D3</accession>
<reference evidence="1 2" key="1">
    <citation type="journal article" date="2022" name="New Phytol.">
        <title>Ecological generalism drives hyperdiversity of secondary metabolite gene clusters in xylarialean endophytes.</title>
        <authorList>
            <person name="Franco M.E.E."/>
            <person name="Wisecaver J.H."/>
            <person name="Arnold A.E."/>
            <person name="Ju Y.M."/>
            <person name="Slot J.C."/>
            <person name="Ahrendt S."/>
            <person name="Moore L.P."/>
            <person name="Eastman K.E."/>
            <person name="Scott K."/>
            <person name="Konkel Z."/>
            <person name="Mondo S.J."/>
            <person name="Kuo A."/>
            <person name="Hayes R.D."/>
            <person name="Haridas S."/>
            <person name="Andreopoulos B."/>
            <person name="Riley R."/>
            <person name="LaButti K."/>
            <person name="Pangilinan J."/>
            <person name="Lipzen A."/>
            <person name="Amirebrahimi M."/>
            <person name="Yan J."/>
            <person name="Adam C."/>
            <person name="Keymanesh K."/>
            <person name="Ng V."/>
            <person name="Louie K."/>
            <person name="Northen T."/>
            <person name="Drula E."/>
            <person name="Henrissat B."/>
            <person name="Hsieh H.M."/>
            <person name="Youens-Clark K."/>
            <person name="Lutzoni F."/>
            <person name="Miadlikowska J."/>
            <person name="Eastwood D.C."/>
            <person name="Hamelin R.C."/>
            <person name="Grigoriev I.V."/>
            <person name="U'Ren J.M."/>
        </authorList>
    </citation>
    <scope>NUCLEOTIDE SEQUENCE [LARGE SCALE GENOMIC DNA]</scope>
    <source>
        <strain evidence="1 2">CBS 119005</strain>
    </source>
</reference>
<sequence length="850" mass="97722">MSTQADLTEDCLSSGSRGSSSRWHEPSCTDPDIVVEGSIPFCKACHSKPSLEDIISQHELSNMSTAQPPPDEPPHDMKLRWPESVPYVNQAPSEDAESPSIKPLRHIGDAEHYEQDVTESIIYPSALAPDEFRLLCISIAPDKESPIHATLETYSDDNYPEYETVSYTWGGEDGDNHLCRPIFIGPYWDVLPQTENCWQLLRFVRPTRGVRLIWIDAVCINQRNFEERAAQVAKMAQIYRQCTKVVIYLGPHIAPILDSRFPLRRGLHTMDAASLEIVLRQRYFTRIWVIQELISSPRAVIRIGQTDFYVDSAMQDNFSEWKKTTTPWLQYAARQRLQVADSYEALAIISRSQSADPRDRLFGILGLLPGNKYSSQLRPNYSLSIQHLWIGFFAHCLLRENNPWFLFHATGVHHQSSIPSWVPQWNSMVTWDYLPPPDPDDKYIFNSRYNQLGKVVAIHSTPNKNLWNHRASVCSRTGTLCNLLLEHLFILPRAPVRIHDGSNSAYHVFQVDQSEGPRLYLVSKSPLDILVRPMCDRLFLFQGRKDIVVFLVLRGNMHLDSGQRTIPLPNKKQYHLVATCLYVSFGILKITNSREIVQMPLNSLTKGETAHSVIENCRDKLDGLIQMGTLHAVFARGILFKETLKGTVVSNNFLVYWILLPLFATCIKSDHWTHDWEVAFISLFKELYLSYFDPKYEPKVDGGYFQISIPPSMWPLMVRNIQDYKERCNPGAKTTEAKLVFWEQKLGHGEWQHLVGIDETELLETFKGPEPQTVSFRTDIFDVFESQPVFQNVIETVRLLRWLSAIPEIFTLKELIDAIRHPREEYKYILPQGEYGDFAVDGRSYYVDIL</sequence>
<keyword evidence="2" id="KW-1185">Reference proteome</keyword>
<comment type="caution">
    <text evidence="1">The sequence shown here is derived from an EMBL/GenBank/DDBJ whole genome shotgun (WGS) entry which is preliminary data.</text>
</comment>
<proteinExistence type="predicted"/>
<gene>
    <name evidence="1" type="ORF">F4820DRAFT_267511</name>
</gene>
<evidence type="ECO:0000313" key="2">
    <source>
        <dbReference type="Proteomes" id="UP001497700"/>
    </source>
</evidence>